<accession>A0ABQ1UJM5</accession>
<name>A0ABQ1UJM5_9NOCA</name>
<sequence length="202" mass="22648">MVDRICSNVGITRAGTPFVTAEEEYEWAAQIDETGGDAHDAIRHLASTIGLKVVPDIRPIKFRKLLLMNGSQLGYSVLAHKRGHDYLSEYHSARPRALKVLMQDLLSAVENSQFEYDDELKQKFDWYYDRILASMSTGADGKGDTTARMMSKASTESAGDYLRDVADKLGDAVTILRTRYSADVVDKKLIKRSYDAARSIEF</sequence>
<keyword evidence="2" id="KW-1185">Reference proteome</keyword>
<comment type="caution">
    <text evidence="1">The sequence shown here is derived from an EMBL/GenBank/DDBJ whole genome shotgun (WGS) entry which is preliminary data.</text>
</comment>
<dbReference type="Proteomes" id="UP000632454">
    <property type="component" value="Unassembled WGS sequence"/>
</dbReference>
<gene>
    <name evidence="1" type="ORF">GCM10007298_13750</name>
</gene>
<protein>
    <submittedName>
        <fullName evidence="1">Uncharacterized protein</fullName>
    </submittedName>
</protein>
<organism evidence="1 2">
    <name type="scientific">Williamsia phyllosphaerae</name>
    <dbReference type="NCBI Taxonomy" id="885042"/>
    <lineage>
        <taxon>Bacteria</taxon>
        <taxon>Bacillati</taxon>
        <taxon>Actinomycetota</taxon>
        <taxon>Actinomycetes</taxon>
        <taxon>Mycobacteriales</taxon>
        <taxon>Nocardiaceae</taxon>
        <taxon>Williamsia</taxon>
    </lineage>
</organism>
<proteinExistence type="predicted"/>
<evidence type="ECO:0000313" key="1">
    <source>
        <dbReference type="EMBL" id="GGF18952.1"/>
    </source>
</evidence>
<evidence type="ECO:0000313" key="2">
    <source>
        <dbReference type="Proteomes" id="UP000632454"/>
    </source>
</evidence>
<dbReference type="EMBL" id="BMCS01000001">
    <property type="protein sequence ID" value="GGF18952.1"/>
    <property type="molecule type" value="Genomic_DNA"/>
</dbReference>
<reference evidence="2" key="1">
    <citation type="journal article" date="2019" name="Int. J. Syst. Evol. Microbiol.">
        <title>The Global Catalogue of Microorganisms (GCM) 10K type strain sequencing project: providing services to taxonomists for standard genome sequencing and annotation.</title>
        <authorList>
            <consortium name="The Broad Institute Genomics Platform"/>
            <consortium name="The Broad Institute Genome Sequencing Center for Infectious Disease"/>
            <person name="Wu L."/>
            <person name="Ma J."/>
        </authorList>
    </citation>
    <scope>NUCLEOTIDE SEQUENCE [LARGE SCALE GENOMIC DNA]</scope>
    <source>
        <strain evidence="2">CCM 7855</strain>
    </source>
</reference>